<evidence type="ECO:0000256" key="1">
    <source>
        <dbReference type="SAM" id="SignalP"/>
    </source>
</evidence>
<evidence type="ECO:0000313" key="3">
    <source>
        <dbReference type="Proteomes" id="UP001223978"/>
    </source>
</evidence>
<evidence type="ECO:0008006" key="4">
    <source>
        <dbReference type="Google" id="ProtNLM"/>
    </source>
</evidence>
<accession>A0ABT6SLX7</accession>
<feature type="signal peptide" evidence="1">
    <location>
        <begin position="1"/>
        <end position="24"/>
    </location>
</feature>
<evidence type="ECO:0000313" key="2">
    <source>
        <dbReference type="EMBL" id="MDI3408849.1"/>
    </source>
</evidence>
<dbReference type="RefSeq" id="WP_282546727.1">
    <property type="nucleotide sequence ID" value="NZ_JASCIQ010000053.1"/>
</dbReference>
<protein>
    <recommendedName>
        <fullName evidence="4">Secreted protein</fullName>
    </recommendedName>
</protein>
<organism evidence="2 3">
    <name type="scientific">Streptomyces cavernicola</name>
    <dbReference type="NCBI Taxonomy" id="3043613"/>
    <lineage>
        <taxon>Bacteria</taxon>
        <taxon>Bacillati</taxon>
        <taxon>Actinomycetota</taxon>
        <taxon>Actinomycetes</taxon>
        <taxon>Kitasatosporales</taxon>
        <taxon>Streptomycetaceae</taxon>
        <taxon>Streptomyces</taxon>
    </lineage>
</organism>
<keyword evidence="3" id="KW-1185">Reference proteome</keyword>
<keyword evidence="1" id="KW-0732">Signal</keyword>
<feature type="chain" id="PRO_5046233641" description="Secreted protein" evidence="1">
    <location>
        <begin position="25"/>
        <end position="127"/>
    </location>
</feature>
<comment type="caution">
    <text evidence="2">The sequence shown here is derived from an EMBL/GenBank/DDBJ whole genome shotgun (WGS) entry which is preliminary data.</text>
</comment>
<dbReference type="EMBL" id="JASCIQ010000053">
    <property type="protein sequence ID" value="MDI3408849.1"/>
    <property type="molecule type" value="Genomic_DNA"/>
</dbReference>
<proteinExistence type="predicted"/>
<reference evidence="2 3" key="1">
    <citation type="submission" date="2023-05" db="EMBL/GenBank/DDBJ databases">
        <title>Draft genome sequence of Streptomyces sp. B-S-A6 isolated from a cave soil in Thailand.</title>
        <authorList>
            <person name="Chamroensaksri N."/>
            <person name="Muangham S."/>
        </authorList>
    </citation>
    <scope>NUCLEOTIDE SEQUENCE [LARGE SCALE GENOMIC DNA]</scope>
    <source>
        <strain evidence="2 3">B-S-A6</strain>
    </source>
</reference>
<gene>
    <name evidence="2" type="ORF">QIS96_34160</name>
</gene>
<sequence>MRKIAMVVAAAAALVGAAGVPAVADQDPMNTPNAQAAARVSSAGELLSDKNIVKSWKADTGKYCVTVADWIDTGKTMAVANTVSGNNTNAWTRPTSVCGNAEHTVTVYVTKTSTDEYRDSAFQLAVL</sequence>
<name>A0ABT6SLX7_9ACTN</name>
<dbReference type="Proteomes" id="UP001223978">
    <property type="component" value="Unassembled WGS sequence"/>
</dbReference>